<dbReference type="PANTHER" id="PTHR11705:SF16">
    <property type="entry name" value="CARBOXYPEPTIDASE A5"/>
    <property type="match status" value="1"/>
</dbReference>
<protein>
    <submittedName>
        <fullName evidence="5">CPA5 isoform 10</fullName>
    </submittedName>
</protein>
<dbReference type="GO" id="GO:0008270">
    <property type="term" value="F:zinc ion binding"/>
    <property type="evidence" value="ECO:0007669"/>
    <property type="project" value="InterPro"/>
</dbReference>
<dbReference type="Proteomes" id="UP000236370">
    <property type="component" value="Unassembled WGS sequence"/>
</dbReference>
<evidence type="ECO:0000313" key="6">
    <source>
        <dbReference type="Proteomes" id="UP000236370"/>
    </source>
</evidence>
<dbReference type="Gene3D" id="3.40.630.10">
    <property type="entry name" value="Zn peptidases"/>
    <property type="match status" value="1"/>
</dbReference>
<evidence type="ECO:0000256" key="1">
    <source>
        <dbReference type="ARBA" id="ARBA00001947"/>
    </source>
</evidence>
<dbReference type="AlphaFoldDB" id="A0A2J8QTC3"/>
<organism evidence="5 6">
    <name type="scientific">Pan troglodytes</name>
    <name type="common">Chimpanzee</name>
    <dbReference type="NCBI Taxonomy" id="9598"/>
    <lineage>
        <taxon>Eukaryota</taxon>
        <taxon>Metazoa</taxon>
        <taxon>Chordata</taxon>
        <taxon>Craniata</taxon>
        <taxon>Vertebrata</taxon>
        <taxon>Euteleostomi</taxon>
        <taxon>Mammalia</taxon>
        <taxon>Eutheria</taxon>
        <taxon>Euarchontoglires</taxon>
        <taxon>Primates</taxon>
        <taxon>Haplorrhini</taxon>
        <taxon>Catarrhini</taxon>
        <taxon>Hominidae</taxon>
        <taxon>Pan</taxon>
    </lineage>
</organism>
<evidence type="ECO:0000256" key="2">
    <source>
        <dbReference type="ARBA" id="ARBA00005988"/>
    </source>
</evidence>
<dbReference type="Pfam" id="PF00246">
    <property type="entry name" value="Peptidase_M14"/>
    <property type="match status" value="1"/>
</dbReference>
<dbReference type="EMBL" id="NBAG03000017">
    <property type="protein sequence ID" value="PNI99507.1"/>
    <property type="molecule type" value="Genomic_DNA"/>
</dbReference>
<comment type="cofactor">
    <cofactor evidence="1">
        <name>Zn(2+)</name>
        <dbReference type="ChEBI" id="CHEBI:29105"/>
    </cofactor>
</comment>
<feature type="domain" description="Peptidase M14" evidence="4">
    <location>
        <begin position="1"/>
        <end position="79"/>
    </location>
</feature>
<dbReference type="SUPFAM" id="SSF53187">
    <property type="entry name" value="Zn-dependent exopeptidases"/>
    <property type="match status" value="1"/>
</dbReference>
<dbReference type="GO" id="GO:0006508">
    <property type="term" value="P:proteolysis"/>
    <property type="evidence" value="ECO:0007669"/>
    <property type="project" value="InterPro"/>
</dbReference>
<proteinExistence type="inferred from homology"/>
<evidence type="ECO:0000256" key="3">
    <source>
        <dbReference type="PROSITE-ProRule" id="PRU01379"/>
    </source>
</evidence>
<dbReference type="InterPro" id="IPR000834">
    <property type="entry name" value="Peptidase_M14"/>
</dbReference>
<dbReference type="PROSITE" id="PS52035">
    <property type="entry name" value="PEPTIDASE_M14"/>
    <property type="match status" value="1"/>
</dbReference>
<dbReference type="GO" id="GO:0004181">
    <property type="term" value="F:metallocarboxypeptidase activity"/>
    <property type="evidence" value="ECO:0007669"/>
    <property type="project" value="InterPro"/>
</dbReference>
<gene>
    <name evidence="5" type="ORF">CK820_G0013796</name>
</gene>
<reference evidence="5 6" key="1">
    <citation type="submission" date="2017-12" db="EMBL/GenBank/DDBJ databases">
        <title>High-resolution comparative analysis of great ape genomes.</title>
        <authorList>
            <person name="Pollen A."/>
            <person name="Hastie A."/>
            <person name="Hormozdiari F."/>
            <person name="Dougherty M."/>
            <person name="Liu R."/>
            <person name="Chaisson M."/>
            <person name="Hoppe E."/>
            <person name="Hill C."/>
            <person name="Pang A."/>
            <person name="Hillier L."/>
            <person name="Baker C."/>
            <person name="Armstrong J."/>
            <person name="Shendure J."/>
            <person name="Paten B."/>
            <person name="Wilson R."/>
            <person name="Chao H."/>
            <person name="Schneider V."/>
            <person name="Ventura M."/>
            <person name="Kronenberg Z."/>
            <person name="Murali S."/>
            <person name="Gordon D."/>
            <person name="Cantsilieris S."/>
            <person name="Munson K."/>
            <person name="Nelson B."/>
            <person name="Raja A."/>
            <person name="Underwood J."/>
            <person name="Diekhans M."/>
            <person name="Fiddes I."/>
            <person name="Haussler D."/>
            <person name="Eichler E."/>
        </authorList>
    </citation>
    <scope>NUCLEOTIDE SEQUENCE [LARGE SCALE GENOMIC DNA]</scope>
    <source>
        <strain evidence="5">Yerkes chimp pedigree #C0471</strain>
    </source>
</reference>
<accession>A0A2J8QTC3</accession>
<sequence length="84" mass="9472">SIRPGIFCIGVDLNRNWKSGFGDVASGITVDWAYDSGIKYAFSFELRDTGQYGFLLPATQIIPTAQETWMALRTIMEHTLNHPY</sequence>
<feature type="active site" description="Proton donor/acceptor" evidence="3">
    <location>
        <position position="45"/>
    </location>
</feature>
<dbReference type="PANTHER" id="PTHR11705">
    <property type="entry name" value="PROTEASE FAMILY M14 CARBOXYPEPTIDASE A,B"/>
    <property type="match status" value="1"/>
</dbReference>
<feature type="non-terminal residue" evidence="5">
    <location>
        <position position="1"/>
    </location>
</feature>
<evidence type="ECO:0000313" key="5">
    <source>
        <dbReference type="EMBL" id="PNI99507.1"/>
    </source>
</evidence>
<comment type="similarity">
    <text evidence="2 3">Belongs to the peptidase M14 family.</text>
</comment>
<evidence type="ECO:0000259" key="4">
    <source>
        <dbReference type="PROSITE" id="PS52035"/>
    </source>
</evidence>
<comment type="caution">
    <text evidence="5">The sequence shown here is derived from an EMBL/GenBank/DDBJ whole genome shotgun (WGS) entry which is preliminary data.</text>
</comment>
<name>A0A2J8QTC3_PANTR</name>